<organism evidence="1 2">
    <name type="scientific">Ambispora gerdemannii</name>
    <dbReference type="NCBI Taxonomy" id="144530"/>
    <lineage>
        <taxon>Eukaryota</taxon>
        <taxon>Fungi</taxon>
        <taxon>Fungi incertae sedis</taxon>
        <taxon>Mucoromycota</taxon>
        <taxon>Glomeromycotina</taxon>
        <taxon>Glomeromycetes</taxon>
        <taxon>Archaeosporales</taxon>
        <taxon>Ambisporaceae</taxon>
        <taxon>Ambispora</taxon>
    </lineage>
</organism>
<proteinExistence type="predicted"/>
<evidence type="ECO:0000313" key="2">
    <source>
        <dbReference type="Proteomes" id="UP000789831"/>
    </source>
</evidence>
<name>A0A9N9BA03_9GLOM</name>
<accession>A0A9N9BA03</accession>
<gene>
    <name evidence="1" type="ORF">AGERDE_LOCUS6943</name>
</gene>
<keyword evidence="2" id="KW-1185">Reference proteome</keyword>
<dbReference type="AlphaFoldDB" id="A0A9N9BA03"/>
<dbReference type="EMBL" id="CAJVPL010001167">
    <property type="protein sequence ID" value="CAG8556640.1"/>
    <property type="molecule type" value="Genomic_DNA"/>
</dbReference>
<reference evidence="1" key="1">
    <citation type="submission" date="2021-06" db="EMBL/GenBank/DDBJ databases">
        <authorList>
            <person name="Kallberg Y."/>
            <person name="Tangrot J."/>
            <person name="Rosling A."/>
        </authorList>
    </citation>
    <scope>NUCLEOTIDE SEQUENCE</scope>
    <source>
        <strain evidence="1">MT106</strain>
    </source>
</reference>
<protein>
    <submittedName>
        <fullName evidence="1">6518_t:CDS:1</fullName>
    </submittedName>
</protein>
<feature type="non-terminal residue" evidence="1">
    <location>
        <position position="60"/>
    </location>
</feature>
<dbReference type="Proteomes" id="UP000789831">
    <property type="component" value="Unassembled WGS sequence"/>
</dbReference>
<comment type="caution">
    <text evidence="1">The sequence shown here is derived from an EMBL/GenBank/DDBJ whole genome shotgun (WGS) entry which is preliminary data.</text>
</comment>
<sequence>LLVLAHSLDDRYLFICDIHNGHLSSHTHDVCTYLAAMEPAVIFATAASIFTLNISGSFIE</sequence>
<evidence type="ECO:0000313" key="1">
    <source>
        <dbReference type="EMBL" id="CAG8556640.1"/>
    </source>
</evidence>